<keyword evidence="2 8" id="KW-0349">Heme</keyword>
<dbReference type="AlphaFoldDB" id="A0A1L5PA95"/>
<sequence>MLRLLSSPDKAILCLAAGIAFTAFVAVANELSPHEPITPVPLETKLDQHKVALGGKLFNDSRLSAGNGLACSSCHLTHLGMADGLALSRGVPGNPGVLNTPTLFNVGLNSKYTWSGRLLSLEQQAHSVVESKTAMATRWEEVLNRLKNDSSLVAEFATIYPGGIQQDSVVDALANFQRSLNTPNAPFDRYLRGEADAISPEAKAGYKMFKDFGCISCHQGVNIGGNMLQIFGIFGKPTSAAQGDSTPGAAPESGISDDRPVFRVPSLRNIAHTAPYFHDGSAQTLEEAIGVMASHQLGRTLTADDTGKLAEFLRTLTGEYQGTSLDDR</sequence>
<evidence type="ECO:0000256" key="1">
    <source>
        <dbReference type="ARBA" id="ARBA00004418"/>
    </source>
</evidence>
<keyword evidence="12" id="KW-0575">Peroxidase</keyword>
<dbReference type="InterPro" id="IPR009056">
    <property type="entry name" value="Cyt_c-like_dom"/>
</dbReference>
<feature type="binding site" description="covalent" evidence="8">
    <location>
        <position position="214"/>
    </location>
    <ligand>
        <name>heme c</name>
        <dbReference type="ChEBI" id="CHEBI:61717"/>
        <label>2</label>
    </ligand>
</feature>
<dbReference type="GO" id="GO:0009055">
    <property type="term" value="F:electron transfer activity"/>
    <property type="evidence" value="ECO:0007669"/>
    <property type="project" value="InterPro"/>
</dbReference>
<dbReference type="GO" id="GO:0046872">
    <property type="term" value="F:metal ion binding"/>
    <property type="evidence" value="ECO:0007669"/>
    <property type="project" value="UniProtKB-KW"/>
</dbReference>
<feature type="region of interest" description="Disordered" evidence="10">
    <location>
        <begin position="239"/>
        <end position="258"/>
    </location>
</feature>
<evidence type="ECO:0000256" key="6">
    <source>
        <dbReference type="ARBA" id="ARBA00023002"/>
    </source>
</evidence>
<name>A0A1L5PA95_RHIET</name>
<keyword evidence="3 9" id="KW-0479">Metal-binding</keyword>
<feature type="binding site" description="axial binding residue" evidence="9">
    <location>
        <position position="75"/>
    </location>
    <ligand>
        <name>heme c</name>
        <dbReference type="ChEBI" id="CHEBI:61717"/>
        <label>1</label>
    </ligand>
    <ligandPart>
        <name>Fe</name>
        <dbReference type="ChEBI" id="CHEBI:18248"/>
    </ligandPart>
</feature>
<evidence type="ECO:0000256" key="3">
    <source>
        <dbReference type="ARBA" id="ARBA00022723"/>
    </source>
</evidence>
<feature type="binding site" description="covalent" evidence="8">
    <location>
        <position position="217"/>
    </location>
    <ligand>
        <name>heme c</name>
        <dbReference type="ChEBI" id="CHEBI:61717"/>
        <label>2</label>
    </ligand>
</feature>
<feature type="binding site" description="axial binding residue" evidence="9">
    <location>
        <position position="218"/>
    </location>
    <ligand>
        <name>heme c</name>
        <dbReference type="ChEBI" id="CHEBI:61717"/>
        <label>2</label>
    </ligand>
    <ligandPart>
        <name>Fe</name>
        <dbReference type="ChEBI" id="CHEBI:18248"/>
    </ligandPart>
</feature>
<evidence type="ECO:0000256" key="10">
    <source>
        <dbReference type="SAM" id="MobiDB-lite"/>
    </source>
</evidence>
<organism evidence="12 13">
    <name type="scientific">Rhizobium etli 8C-3</name>
    <dbReference type="NCBI Taxonomy" id="538025"/>
    <lineage>
        <taxon>Bacteria</taxon>
        <taxon>Pseudomonadati</taxon>
        <taxon>Pseudomonadota</taxon>
        <taxon>Alphaproteobacteria</taxon>
        <taxon>Hyphomicrobiales</taxon>
        <taxon>Rhizobiaceae</taxon>
        <taxon>Rhizobium/Agrobacterium group</taxon>
        <taxon>Rhizobium</taxon>
    </lineage>
</organism>
<evidence type="ECO:0000313" key="12">
    <source>
        <dbReference type="EMBL" id="APO77117.1"/>
    </source>
</evidence>
<accession>A0A1L5PA95</accession>
<protein>
    <submittedName>
        <fullName evidence="12">Cytochrome-c peroxidase protein</fullName>
    </submittedName>
</protein>
<dbReference type="PIRSF" id="PIRSF000294">
    <property type="entry name" value="Cytochrome-c_peroxidase"/>
    <property type="match status" value="1"/>
</dbReference>
<dbReference type="InterPro" id="IPR026259">
    <property type="entry name" value="MauG/Cytc_peroxidase"/>
</dbReference>
<feature type="binding site" description="covalent" evidence="8">
    <location>
        <position position="74"/>
    </location>
    <ligand>
        <name>heme c</name>
        <dbReference type="ChEBI" id="CHEBI:61717"/>
        <label>1</label>
    </ligand>
</feature>
<dbReference type="Pfam" id="PF03150">
    <property type="entry name" value="CCP_MauG"/>
    <property type="match status" value="1"/>
</dbReference>
<evidence type="ECO:0000259" key="11">
    <source>
        <dbReference type="PROSITE" id="PS51007"/>
    </source>
</evidence>
<dbReference type="SUPFAM" id="SSF46626">
    <property type="entry name" value="Cytochrome c"/>
    <property type="match status" value="2"/>
</dbReference>
<evidence type="ECO:0000256" key="8">
    <source>
        <dbReference type="PIRSR" id="PIRSR000294-1"/>
    </source>
</evidence>
<proteinExistence type="predicted"/>
<dbReference type="Proteomes" id="UP000185109">
    <property type="component" value="Plasmid pRsp8C3a"/>
</dbReference>
<comment type="cofactor">
    <cofactor evidence="8">
        <name>heme</name>
        <dbReference type="ChEBI" id="CHEBI:30413"/>
    </cofactor>
    <text evidence="8">Binds 2 heme groups.</text>
</comment>
<dbReference type="EMBL" id="CP017242">
    <property type="protein sequence ID" value="APO77117.1"/>
    <property type="molecule type" value="Genomic_DNA"/>
</dbReference>
<dbReference type="InterPro" id="IPR036909">
    <property type="entry name" value="Cyt_c-like_dom_sf"/>
</dbReference>
<dbReference type="GO" id="GO:0042597">
    <property type="term" value="C:periplasmic space"/>
    <property type="evidence" value="ECO:0007669"/>
    <property type="project" value="UniProtKB-SubCell"/>
</dbReference>
<comment type="subcellular location">
    <subcellularLocation>
        <location evidence="1">Periplasm</location>
    </subcellularLocation>
</comment>
<keyword evidence="5" id="KW-0574">Periplasm</keyword>
<keyword evidence="6" id="KW-0560">Oxidoreductase</keyword>
<evidence type="ECO:0000256" key="9">
    <source>
        <dbReference type="PIRSR" id="PIRSR000294-2"/>
    </source>
</evidence>
<keyword evidence="12" id="KW-0614">Plasmid</keyword>
<evidence type="ECO:0000313" key="13">
    <source>
        <dbReference type="Proteomes" id="UP000185109"/>
    </source>
</evidence>
<dbReference type="PROSITE" id="PS51007">
    <property type="entry name" value="CYTC"/>
    <property type="match status" value="1"/>
</dbReference>
<keyword evidence="7 9" id="KW-0408">Iron</keyword>
<evidence type="ECO:0000256" key="2">
    <source>
        <dbReference type="ARBA" id="ARBA00022617"/>
    </source>
</evidence>
<dbReference type="GO" id="GO:0004130">
    <property type="term" value="F:cytochrome-c peroxidase activity"/>
    <property type="evidence" value="ECO:0007669"/>
    <property type="project" value="TreeGrafter"/>
</dbReference>
<evidence type="ECO:0000256" key="4">
    <source>
        <dbReference type="ARBA" id="ARBA00022729"/>
    </source>
</evidence>
<geneLocation type="plasmid" evidence="13">
    <name>prsp8c3a</name>
</geneLocation>
<feature type="domain" description="Cytochrome c" evidence="11">
    <location>
        <begin position="200"/>
        <end position="317"/>
    </location>
</feature>
<dbReference type="Gene3D" id="1.10.760.10">
    <property type="entry name" value="Cytochrome c-like domain"/>
    <property type="match status" value="2"/>
</dbReference>
<keyword evidence="4" id="KW-0732">Signal</keyword>
<gene>
    <name evidence="12" type="ORF">AM571_PA00232</name>
</gene>
<feature type="binding site" description="axial binding residue" evidence="9">
    <location>
        <position position="292"/>
    </location>
    <ligand>
        <name>heme c</name>
        <dbReference type="ChEBI" id="CHEBI:61717"/>
        <label>2</label>
    </ligand>
    <ligandPart>
        <name>Fe</name>
        <dbReference type="ChEBI" id="CHEBI:18248"/>
    </ligandPart>
</feature>
<dbReference type="GO" id="GO:0020037">
    <property type="term" value="F:heme binding"/>
    <property type="evidence" value="ECO:0007669"/>
    <property type="project" value="InterPro"/>
</dbReference>
<evidence type="ECO:0000256" key="5">
    <source>
        <dbReference type="ARBA" id="ARBA00022764"/>
    </source>
</evidence>
<dbReference type="PANTHER" id="PTHR30600:SF7">
    <property type="entry name" value="CYTOCHROME C PEROXIDASE-RELATED"/>
    <property type="match status" value="1"/>
</dbReference>
<reference evidence="12 13" key="1">
    <citation type="submission" date="2016-09" db="EMBL/GenBank/DDBJ databases">
        <title>The complete genome sequences of Rhizobium gallicum, symbiovars gallicum and phaseoli, symbionts associated to common bean (Phaseolus vulgaris).</title>
        <authorList>
            <person name="Bustos P."/>
            <person name="Santamaria R.I."/>
            <person name="Perez-Carrascal O.M."/>
            <person name="Juarez S."/>
            <person name="Lozano L."/>
            <person name="Martinez-Flores I."/>
            <person name="Martinez-Romero E."/>
            <person name="Cevallos M."/>
            <person name="Romero D."/>
            <person name="Davila G."/>
            <person name="Gonzalez V."/>
        </authorList>
    </citation>
    <scope>NUCLEOTIDE SEQUENCE [LARGE SCALE GENOMIC DNA]</scope>
    <source>
        <strain evidence="12 13">8C-3</strain>
        <plasmid evidence="13">Plasmid prsp8c3a</plasmid>
    </source>
</reference>
<comment type="PTM">
    <text evidence="8">Binds 2 heme groups per subunit.</text>
</comment>
<dbReference type="InterPro" id="IPR051395">
    <property type="entry name" value="Cytochrome_c_Peroxidase/MauG"/>
</dbReference>
<evidence type="ECO:0000256" key="7">
    <source>
        <dbReference type="ARBA" id="ARBA00023004"/>
    </source>
</evidence>
<dbReference type="PANTHER" id="PTHR30600">
    <property type="entry name" value="CYTOCHROME C PEROXIDASE-RELATED"/>
    <property type="match status" value="1"/>
</dbReference>
<feature type="binding site" description="covalent" evidence="8">
    <location>
        <position position="71"/>
    </location>
    <ligand>
        <name>heme c</name>
        <dbReference type="ChEBI" id="CHEBI:61717"/>
        <label>1</label>
    </ligand>
</feature>
<dbReference type="InterPro" id="IPR004852">
    <property type="entry name" value="Di-haem_cyt_c_peroxidsae"/>
</dbReference>